<name>A0AAJ6KPK6_9XANT</name>
<gene>
    <name evidence="1" type="ORF">QN060_10830</name>
</gene>
<sequence>MTQDFAFVRDSIPLHSNPPDGSGGGVLVAQMRGIARINFPDQSRRCQIIAGRSLPNGMRIGAGGVDAPSAVGTPNTTRTCMPTSTLSREEFDALAVVAKARRNLLFQTCNSTRLSVGKRGYASGNAFGSAVAIYEFKDGLNLQAQHVS</sequence>
<accession>A0AAJ6KPK6</accession>
<proteinExistence type="predicted"/>
<dbReference type="EMBL" id="CP127225">
    <property type="protein sequence ID" value="WIX08388.1"/>
    <property type="molecule type" value="Genomic_DNA"/>
</dbReference>
<evidence type="ECO:0000313" key="1">
    <source>
        <dbReference type="EMBL" id="WIX08388.1"/>
    </source>
</evidence>
<protein>
    <submittedName>
        <fullName evidence="1">Uncharacterized protein</fullName>
    </submittedName>
</protein>
<organism evidence="1 2">
    <name type="scientific">Xanthomonas oryzae pv. leersiae</name>
    <dbReference type="NCBI Taxonomy" id="3112258"/>
    <lineage>
        <taxon>Bacteria</taxon>
        <taxon>Pseudomonadati</taxon>
        <taxon>Pseudomonadota</taxon>
        <taxon>Gammaproteobacteria</taxon>
        <taxon>Lysobacterales</taxon>
        <taxon>Lysobacteraceae</taxon>
        <taxon>Xanthomonas</taxon>
    </lineage>
</organism>
<dbReference type="Proteomes" id="UP001228059">
    <property type="component" value="Chromosome"/>
</dbReference>
<reference evidence="1 2" key="1">
    <citation type="submission" date="2023-05" db="EMBL/GenBank/DDBJ databases">
        <title>Complete Genome Resource of Xanthomonas oryzae pv. leersiae Strain YNJC Isolated From Plateau Japonica Rice in Southwest China.</title>
        <authorList>
            <person name="Aa X."/>
            <person name="Mei L."/>
            <person name="Liu P."/>
            <person name="Yang Y."/>
            <person name="Tang C."/>
            <person name="Zhang F."/>
            <person name="Dong C."/>
            <person name="Wang B."/>
            <person name="Chen X."/>
            <person name="Dai L."/>
        </authorList>
    </citation>
    <scope>NUCLEOTIDE SEQUENCE [LARGE SCALE GENOMIC DNA]</scope>
    <source>
        <strain evidence="1 2">YNJC</strain>
    </source>
</reference>
<dbReference type="RefSeq" id="WP_285957389.1">
    <property type="nucleotide sequence ID" value="NZ_CP127225.1"/>
</dbReference>
<evidence type="ECO:0000313" key="2">
    <source>
        <dbReference type="Proteomes" id="UP001228059"/>
    </source>
</evidence>
<dbReference type="AlphaFoldDB" id="A0AAJ6KPK6"/>